<dbReference type="Pfam" id="PF00746">
    <property type="entry name" value="Gram_pos_anchor"/>
    <property type="match status" value="1"/>
</dbReference>
<keyword evidence="4" id="KW-0572">Peptidoglycan-anchor</keyword>
<feature type="compositionally biased region" description="Polar residues" evidence="7">
    <location>
        <begin position="59"/>
        <end position="68"/>
    </location>
</feature>
<evidence type="ECO:0000256" key="3">
    <source>
        <dbReference type="ARBA" id="ARBA00022729"/>
    </source>
</evidence>
<dbReference type="GO" id="GO:0030246">
    <property type="term" value="F:carbohydrate binding"/>
    <property type="evidence" value="ECO:0007669"/>
    <property type="project" value="UniProtKB-KW"/>
</dbReference>
<dbReference type="NCBIfam" id="TIGR01167">
    <property type="entry name" value="LPXTG_anchor"/>
    <property type="match status" value="1"/>
</dbReference>
<evidence type="ECO:0000259" key="10">
    <source>
        <dbReference type="PROSITE" id="PS50847"/>
    </source>
</evidence>
<dbReference type="NCBIfam" id="TIGR01168">
    <property type="entry name" value="YSIRK_signal"/>
    <property type="match status" value="1"/>
</dbReference>
<feature type="signal peptide" evidence="9">
    <location>
        <begin position="1"/>
        <end position="36"/>
    </location>
</feature>
<sequence length="1093" mass="118501">MEKHSQRYSIRKYSFGAASVLLGTAAFALSATTALADENSTVPAADNAGSSAEVAANQAGPQTKVINQTTVGDTTTTTKEVTSPELETAKENAQKANVPAEETEAKVQPSVEAADADNKAQAEAINKSVTDYQTQQAAYEKAKAEYDSKSAEKAAADKLNAQAKGAYDAAMIQYNQDKAAYDAALAQYNIDKATYAQQKIQYEVSLAEKEAADKANAAAKLKYDQEMQAYNAAKADYDSALAQYNADKKKYDSAKATYDSKLAEKAAADKANAAAKAKYDQEKAVYDQAKAKYDQDLAKYQQDKAKYDSAKSTYDSKLAEKAAADKANAAAKAKYDQEKAVYDQAKAKYDQDLAKYQQDKAKYDSAKSTYDSKLAEKAAAEKINAENEAKYNQAKEAYNQARAQYEHQLAEYQTKYEHWKNSKDAYDKFLADHNLTETQAAQELIFEREKDAVHTIEGINTYLTPEAQKRIGTSAVNQYRSNEIKEGDVVTNSPYGNKDNEWLQVKEGDKFTVTYDGLSQSKMIIEGVPQDINKVIYHYSIDELPSFNKAGIAKVSNDPTVTLTVGASTDDPDKAVKVTVDIEFYDKNGQKYDLTKRKAIVALNSLNHWTGAAYVSGEDNPRALTVEARDTEGNTVRGTWNPYADGSHPDIKNGEVQTKSGYADFGGKTVIISANNPLKIVTQSYSVAPNSLETLLNEAVTDESSVKASGGANAHSIGSQNYSYEDEGVQKDDVIGSYYVDAETGLITFVPKKKFQNVEHQEFVNIGDNQYIAIPNSSVTYDPNTHEVTSQADNQYIEHGAVFNGESTSTLPGWDNEDSPYLYYGGAGMRMTNGHLVFTAKGANAVGAPTIYWFAINSTVGYPKNPGEEPPKPKAPTPPTPPKKVIVEVPGEPHEPTPPTSPVAPEPPKMTIIEVPGEPHEPTAPTPPVAPEPPKMTTIEVPGEPHKPTPPTAPVPPTKPKTITVVVPKKPNEPKAPTLPNPPQPPKTISVEVPNEPTPPTKPSVKWHKNIIVESVKTPKPGVPTPPTVPNTPPKSVQPVKSENPKPAQPQPAAEKALPQTGDSNSYGVTVFGAGIIAFSIITMLGAMKRKEN</sequence>
<keyword evidence="1" id="KW-0134">Cell wall</keyword>
<dbReference type="EMBL" id="AB751198">
    <property type="protein sequence ID" value="BAP63957.1"/>
    <property type="molecule type" value="Genomic_DNA"/>
</dbReference>
<evidence type="ECO:0000256" key="2">
    <source>
        <dbReference type="ARBA" id="ARBA00022525"/>
    </source>
</evidence>
<proteinExistence type="inferred from homology"/>
<dbReference type="EMBL" id="AB751200">
    <property type="protein sequence ID" value="BAP63961.1"/>
    <property type="molecule type" value="Genomic_DNA"/>
</dbReference>
<feature type="compositionally biased region" description="Low complexity" evidence="7">
    <location>
        <begin position="960"/>
        <end position="969"/>
    </location>
</feature>
<reference evidence="11" key="1">
    <citation type="submission" date="2010-04" db="EMBL/GenBank/DDBJ databases">
        <title>gbpC repertoire variation among mutans streptococci.</title>
        <authorList>
            <person name="Okamoto-Shibayama K."/>
            <person name="Kojima Y."/>
            <person name="Sato Y."/>
            <person name="Azuma T."/>
        </authorList>
    </citation>
    <scope>NUCLEOTIDE SEQUENCE</scope>
    <source>
        <strain evidence="11">ATCC 19642</strain>
    </source>
</reference>
<dbReference type="SUPFAM" id="SSF74914">
    <property type="entry name" value="V-region of surface antigen I/II (SA I/II, PAC)"/>
    <property type="match status" value="2"/>
</dbReference>
<feature type="transmembrane region" description="Helical" evidence="8">
    <location>
        <begin position="1067"/>
        <end position="1088"/>
    </location>
</feature>
<keyword evidence="8" id="KW-0472">Membrane</keyword>
<dbReference type="InterPro" id="IPR013574">
    <property type="entry name" value="Glucan-bd_C/Surface_Ag-I/II_V"/>
</dbReference>
<gene>
    <name evidence="11" type="primary">dblA</name>
</gene>
<dbReference type="Pfam" id="PF04650">
    <property type="entry name" value="YSIRK_signal"/>
    <property type="match status" value="1"/>
</dbReference>
<keyword evidence="2" id="KW-0964">Secreted</keyword>
<evidence type="ECO:0000256" key="7">
    <source>
        <dbReference type="SAM" id="MobiDB-lite"/>
    </source>
</evidence>
<keyword evidence="6" id="KW-0175">Coiled coil</keyword>
<dbReference type="RefSeq" id="WP_004230137.1">
    <property type="nucleotide sequence ID" value="NZ_UHFB01000005.1"/>
</dbReference>
<feature type="compositionally biased region" description="Pro residues" evidence="7">
    <location>
        <begin position="896"/>
        <end position="908"/>
    </location>
</feature>
<dbReference type="PANTHER" id="PTHR45733">
    <property type="entry name" value="FORMIN-J"/>
    <property type="match status" value="1"/>
</dbReference>
<dbReference type="Pfam" id="PF08363">
    <property type="entry name" value="GbpC"/>
    <property type="match status" value="2"/>
</dbReference>
<evidence type="ECO:0000313" key="14">
    <source>
        <dbReference type="EMBL" id="BAP63961.1"/>
    </source>
</evidence>
<dbReference type="InterPro" id="IPR036234">
    <property type="entry name" value="SA_I/II_PAC_V_sf"/>
</dbReference>
<dbReference type="InterPro" id="IPR005877">
    <property type="entry name" value="YSIRK_signal_dom"/>
</dbReference>
<dbReference type="AlphaFoldDB" id="G5EIN8"/>
<dbReference type="Gene3D" id="2.60.530.10">
    <property type="entry name" value="Major cell-surface adhesin PAc"/>
    <property type="match status" value="2"/>
</dbReference>
<feature type="region of interest" description="Disordered" evidence="7">
    <location>
        <begin position="864"/>
        <end position="1063"/>
    </location>
</feature>
<dbReference type="PROSITE" id="PS50847">
    <property type="entry name" value="GRAM_POS_ANCHORING"/>
    <property type="match status" value="1"/>
</dbReference>
<feature type="compositionally biased region" description="Pro residues" evidence="7">
    <location>
        <begin position="948"/>
        <end position="959"/>
    </location>
</feature>
<organism evidence="11">
    <name type="scientific">Streptococcus criceti</name>
    <dbReference type="NCBI Taxonomy" id="1333"/>
    <lineage>
        <taxon>Bacteria</taxon>
        <taxon>Bacillati</taxon>
        <taxon>Bacillota</taxon>
        <taxon>Bacilli</taxon>
        <taxon>Lactobacillales</taxon>
        <taxon>Streptococcaceae</taxon>
        <taxon>Streptococcus</taxon>
    </lineage>
</organism>
<keyword evidence="8" id="KW-0812">Transmembrane</keyword>
<evidence type="ECO:0000256" key="5">
    <source>
        <dbReference type="PROSITE-ProRule" id="PRU01310"/>
    </source>
</evidence>
<dbReference type="EMBL" id="AB557645">
    <property type="protein sequence ID" value="BAL14688.1"/>
    <property type="molecule type" value="Genomic_DNA"/>
</dbReference>
<evidence type="ECO:0000313" key="11">
    <source>
        <dbReference type="EMBL" id="BAL14688.1"/>
    </source>
</evidence>
<evidence type="ECO:0000256" key="6">
    <source>
        <dbReference type="SAM" id="Coils"/>
    </source>
</evidence>
<feature type="compositionally biased region" description="Low complexity" evidence="7">
    <location>
        <begin position="69"/>
        <end position="81"/>
    </location>
</feature>
<comment type="similarity">
    <text evidence="5">Belongs to the antigen I/II family.</text>
</comment>
<accession>G5EIN8</accession>
<evidence type="ECO:0000256" key="9">
    <source>
        <dbReference type="SAM" id="SignalP"/>
    </source>
</evidence>
<feature type="repeat" description="Ag I/II A" evidence="5">
    <location>
        <begin position="262"/>
        <end position="353"/>
    </location>
</feature>
<feature type="compositionally biased region" description="Pro residues" evidence="7">
    <location>
        <begin position="977"/>
        <end position="986"/>
    </location>
</feature>
<keyword evidence="11" id="KW-0430">Lectin</keyword>
<keyword evidence="8" id="KW-1133">Transmembrane helix</keyword>
<reference evidence="12" key="2">
    <citation type="journal article" date="2014" name="Genes Genet. Syst.">
        <title>Molecular characterization of the dextran-binding lectin B gene dblB of Streptococcus criceti in Streptococcus mutans strain GS-5 with mutations in both gbpC and spaP genes.</title>
        <authorList>
            <person name="Tamura H."/>
            <person name="Yamada A."/>
            <person name="Kato H."/>
        </authorList>
    </citation>
    <scope>NUCLEOTIDE SEQUENCE</scope>
    <source>
        <strain evidence="12">E49</strain>
        <strain evidence="13">HS-1</strain>
        <strain evidence="14">OMZ61</strain>
    </source>
</reference>
<dbReference type="PROSITE" id="PS51965">
    <property type="entry name" value="AG_I_II_AR"/>
    <property type="match status" value="2"/>
</dbReference>
<evidence type="ECO:0000256" key="4">
    <source>
        <dbReference type="ARBA" id="ARBA00023088"/>
    </source>
</evidence>
<protein>
    <submittedName>
        <fullName evidence="11">Dextran-binding lectin A</fullName>
    </submittedName>
</protein>
<dbReference type="InterPro" id="IPR027578">
    <property type="entry name" value="ProTail_Rpt"/>
</dbReference>
<feature type="compositionally biased region" description="Pro residues" evidence="7">
    <location>
        <begin position="873"/>
        <end position="882"/>
    </location>
</feature>
<name>G5EIN8_STRCG</name>
<feature type="chain" id="PRO_5007661590" evidence="9">
    <location>
        <begin position="37"/>
        <end position="1093"/>
    </location>
</feature>
<evidence type="ECO:0000313" key="12">
    <source>
        <dbReference type="EMBL" id="BAP63957.1"/>
    </source>
</evidence>
<feature type="domain" description="Gram-positive cocci surface proteins LPxTG" evidence="10">
    <location>
        <begin position="1058"/>
        <end position="1093"/>
    </location>
</feature>
<feature type="region of interest" description="Disordered" evidence="7">
    <location>
        <begin position="44"/>
        <end position="113"/>
    </location>
</feature>
<dbReference type="NCBIfam" id="TIGR04307">
    <property type="entry name" value="ProTailRpt"/>
    <property type="match status" value="5"/>
</dbReference>
<feature type="compositionally biased region" description="Low complexity" evidence="7">
    <location>
        <begin position="1051"/>
        <end position="1060"/>
    </location>
</feature>
<feature type="compositionally biased region" description="Pro residues" evidence="7">
    <location>
        <begin position="1021"/>
        <end position="1033"/>
    </location>
</feature>
<dbReference type="InterPro" id="IPR009578">
    <property type="entry name" value="Surface_Ag_I_II_A_rpt"/>
</dbReference>
<dbReference type="InterPro" id="IPR051144">
    <property type="entry name" value="Formin_homology_domain"/>
</dbReference>
<dbReference type="Gene3D" id="6.10.250.2200">
    <property type="match status" value="4"/>
</dbReference>
<dbReference type="InterPro" id="IPR019931">
    <property type="entry name" value="LPXTG_anchor"/>
</dbReference>
<keyword evidence="3 9" id="KW-0732">Signal</keyword>
<evidence type="ECO:0000313" key="13">
    <source>
        <dbReference type="EMBL" id="BAP63959.1"/>
    </source>
</evidence>
<feature type="repeat" description="Ag I/II A" evidence="5">
    <location>
        <begin position="108"/>
        <end position="185"/>
    </location>
</feature>
<dbReference type="EMBL" id="AB751199">
    <property type="protein sequence ID" value="BAP63959.1"/>
    <property type="molecule type" value="Genomic_DNA"/>
</dbReference>
<feature type="coiled-coil region" evidence="6">
    <location>
        <begin position="377"/>
        <end position="422"/>
    </location>
</feature>
<feature type="compositionally biased region" description="Pro residues" evidence="7">
    <location>
        <begin position="922"/>
        <end position="934"/>
    </location>
</feature>
<evidence type="ECO:0000256" key="1">
    <source>
        <dbReference type="ARBA" id="ARBA00022512"/>
    </source>
</evidence>
<evidence type="ECO:0000256" key="8">
    <source>
        <dbReference type="SAM" id="Phobius"/>
    </source>
</evidence>